<dbReference type="SUPFAM" id="SSF53448">
    <property type="entry name" value="Nucleotide-diphospho-sugar transferases"/>
    <property type="match status" value="1"/>
</dbReference>
<dbReference type="AlphaFoldDB" id="A0A2H0FJF8"/>
<keyword evidence="1" id="KW-0472">Membrane</keyword>
<dbReference type="InterPro" id="IPR029044">
    <property type="entry name" value="Nucleotide-diphossugar_trans"/>
</dbReference>
<comment type="caution">
    <text evidence="2">The sequence shown here is derived from an EMBL/GenBank/DDBJ whole genome shotgun (WGS) entry which is preliminary data.</text>
</comment>
<dbReference type="EMBL" id="PCUC01000084">
    <property type="protein sequence ID" value="PIQ06837.1"/>
    <property type="molecule type" value="Genomic_DNA"/>
</dbReference>
<organism evidence="2 3">
    <name type="scientific">Candidatus Nealsonbacteria bacterium CG18_big_fil_WC_8_21_14_2_50_37_10</name>
    <dbReference type="NCBI Taxonomy" id="1974717"/>
    <lineage>
        <taxon>Bacteria</taxon>
        <taxon>Candidatus Nealsoniibacteriota</taxon>
    </lineage>
</organism>
<dbReference type="Proteomes" id="UP000230778">
    <property type="component" value="Unassembled WGS sequence"/>
</dbReference>
<keyword evidence="1" id="KW-1133">Transmembrane helix</keyword>
<feature type="transmembrane region" description="Helical" evidence="1">
    <location>
        <begin position="401"/>
        <end position="422"/>
    </location>
</feature>
<feature type="transmembrane region" description="Helical" evidence="1">
    <location>
        <begin position="442"/>
        <end position="462"/>
    </location>
</feature>
<feature type="transmembrane region" description="Helical" evidence="1">
    <location>
        <begin position="44"/>
        <end position="65"/>
    </location>
</feature>
<evidence type="ECO:0000313" key="2">
    <source>
        <dbReference type="EMBL" id="PIQ06837.1"/>
    </source>
</evidence>
<proteinExistence type="predicted"/>
<gene>
    <name evidence="2" type="ORF">COW72_01555</name>
</gene>
<dbReference type="Gene3D" id="3.90.550.10">
    <property type="entry name" value="Spore Coat Polysaccharide Biosynthesis Protein SpsA, Chain A"/>
    <property type="match status" value="1"/>
</dbReference>
<name>A0A2H0FJF8_9BACT</name>
<evidence type="ECO:0000313" key="3">
    <source>
        <dbReference type="Proteomes" id="UP000230778"/>
    </source>
</evidence>
<dbReference type="PANTHER" id="PTHR36851:SF1">
    <property type="entry name" value="GLYCO_TRANS_2-LIKE DOMAIN-CONTAINING PROTEIN"/>
    <property type="match status" value="1"/>
</dbReference>
<dbReference type="PANTHER" id="PTHR36851">
    <property type="entry name" value="UNNAMED PRODUCT"/>
    <property type="match status" value="1"/>
</dbReference>
<sequence length="519" mass="59805">MEVDYLNLSWAQDLKNPKEKILYRFFEILPGTLSWGTLGGAFILSWLVPALVAILIIIFDLYWFLRISYLSFHQFASWQQMKRNLRVDWLKKLDKLAINNQQLTINNWRDIYHLIILPMHKEGAEIVKPTLAALVASNYPKDKMLIVLATEERAGEAAQKLAKEIERGFGEIFFRFLITIHPKDIPGEVAGRGSNLAWAVKEAKEKIIGPLKIPQQNIIVSGFDIDTRVYPQYFACLAFHYLKAKKPLRSSYQPVSIYNNNIWQVPAFSRVISTSGTFWQMMQQERPEQLVTFSSHSIPFKVFEEVGYPTDLMSVNDDSHIFWKSYLAYDGDYRVIPLHYPVSMDAVLGKGFFRTAINQYKQQRRWAWGCSEIPYLIFGFLKNKKIPLREKFRHTFNVLDAFWSWATSALLIFFLGWLPLLLGGEGFNITLLSYNLPRLTSQIMTLAMIGMVVSAIISLLLLPPRPADCSRWKSLSMVFQWLLLPLTLIVFGTFPALDAQARLILGKPLSFWATEKIGK</sequence>
<accession>A0A2H0FJF8</accession>
<evidence type="ECO:0000256" key="1">
    <source>
        <dbReference type="SAM" id="Phobius"/>
    </source>
</evidence>
<reference evidence="2 3" key="1">
    <citation type="submission" date="2017-09" db="EMBL/GenBank/DDBJ databases">
        <title>Depth-based differentiation of microbial function through sediment-hosted aquifers and enrichment of novel symbionts in the deep terrestrial subsurface.</title>
        <authorList>
            <person name="Probst A.J."/>
            <person name="Ladd B."/>
            <person name="Jarett J.K."/>
            <person name="Geller-Mcgrath D.E."/>
            <person name="Sieber C.M."/>
            <person name="Emerson J.B."/>
            <person name="Anantharaman K."/>
            <person name="Thomas B.C."/>
            <person name="Malmstrom R."/>
            <person name="Stieglmeier M."/>
            <person name="Klingl A."/>
            <person name="Woyke T."/>
            <person name="Ryan C.M."/>
            <person name="Banfield J.F."/>
        </authorList>
    </citation>
    <scope>NUCLEOTIDE SEQUENCE [LARGE SCALE GENOMIC DNA]</scope>
    <source>
        <strain evidence="2">CG18_big_fil_WC_8_21_14_2_50_37_10</strain>
    </source>
</reference>
<keyword evidence="1" id="KW-0812">Transmembrane</keyword>
<protein>
    <submittedName>
        <fullName evidence="2">Uncharacterized protein</fullName>
    </submittedName>
</protein>
<feature type="transmembrane region" description="Helical" evidence="1">
    <location>
        <begin position="474"/>
        <end position="497"/>
    </location>
</feature>